<proteinExistence type="predicted"/>
<comment type="caution">
    <text evidence="1">The sequence shown here is derived from an EMBL/GenBank/DDBJ whole genome shotgun (WGS) entry which is preliminary data.</text>
</comment>
<name>A0AAP0MI90_9ROSI</name>
<reference evidence="1 2" key="1">
    <citation type="submission" date="2024-05" db="EMBL/GenBank/DDBJ databases">
        <title>Haplotype-resolved chromosome-level genome assembly of Huyou (Citrus changshanensis).</title>
        <authorList>
            <person name="Miao C."/>
            <person name="Chen W."/>
            <person name="Wu Y."/>
            <person name="Wang L."/>
            <person name="Zhao S."/>
            <person name="Grierson D."/>
            <person name="Xu C."/>
            <person name="Chen K."/>
        </authorList>
    </citation>
    <scope>NUCLEOTIDE SEQUENCE [LARGE SCALE GENOMIC DNA]</scope>
    <source>
        <strain evidence="1">01-14</strain>
        <tissue evidence="1">Leaf</tissue>
    </source>
</reference>
<organism evidence="1 2">
    <name type="scientific">Citrus x changshan-huyou</name>
    <dbReference type="NCBI Taxonomy" id="2935761"/>
    <lineage>
        <taxon>Eukaryota</taxon>
        <taxon>Viridiplantae</taxon>
        <taxon>Streptophyta</taxon>
        <taxon>Embryophyta</taxon>
        <taxon>Tracheophyta</taxon>
        <taxon>Spermatophyta</taxon>
        <taxon>Magnoliopsida</taxon>
        <taxon>eudicotyledons</taxon>
        <taxon>Gunneridae</taxon>
        <taxon>Pentapetalae</taxon>
        <taxon>rosids</taxon>
        <taxon>malvids</taxon>
        <taxon>Sapindales</taxon>
        <taxon>Rutaceae</taxon>
        <taxon>Aurantioideae</taxon>
        <taxon>Citrus</taxon>
    </lineage>
</organism>
<evidence type="ECO:0000313" key="2">
    <source>
        <dbReference type="Proteomes" id="UP001428341"/>
    </source>
</evidence>
<dbReference type="AlphaFoldDB" id="A0AAP0MI90"/>
<dbReference type="Proteomes" id="UP001428341">
    <property type="component" value="Unassembled WGS sequence"/>
</dbReference>
<sequence length="74" mass="8532">MLSIKLQDLHIKVLHNVKEKASFSASSSDLKFPRYLSNKISFKTLEMLLCMTERNLLGWFLATDGVMDFVLTCY</sequence>
<protein>
    <submittedName>
        <fullName evidence="1">Uncharacterized protein</fullName>
    </submittedName>
</protein>
<accession>A0AAP0MI90</accession>
<dbReference type="EMBL" id="JBCGBO010000003">
    <property type="protein sequence ID" value="KAK9213919.1"/>
    <property type="molecule type" value="Genomic_DNA"/>
</dbReference>
<gene>
    <name evidence="1" type="ORF">WN944_005905</name>
</gene>
<evidence type="ECO:0000313" key="1">
    <source>
        <dbReference type="EMBL" id="KAK9213919.1"/>
    </source>
</evidence>
<keyword evidence="2" id="KW-1185">Reference proteome</keyword>